<dbReference type="InterPro" id="IPR005119">
    <property type="entry name" value="LysR_subst-bd"/>
</dbReference>
<dbReference type="Proteomes" id="UP001325479">
    <property type="component" value="Chromosome"/>
</dbReference>
<comment type="similarity">
    <text evidence="1">Belongs to the LysR transcriptional regulatory family.</text>
</comment>
<dbReference type="Pfam" id="PF00126">
    <property type="entry name" value="HTH_1"/>
    <property type="match status" value="1"/>
</dbReference>
<dbReference type="SUPFAM" id="SSF46785">
    <property type="entry name" value="Winged helix' DNA-binding domain"/>
    <property type="match status" value="1"/>
</dbReference>
<dbReference type="Gene3D" id="3.40.190.290">
    <property type="match status" value="1"/>
</dbReference>
<evidence type="ECO:0000259" key="5">
    <source>
        <dbReference type="PROSITE" id="PS50931"/>
    </source>
</evidence>
<dbReference type="PANTHER" id="PTHR30537">
    <property type="entry name" value="HTH-TYPE TRANSCRIPTIONAL REGULATOR"/>
    <property type="match status" value="1"/>
</dbReference>
<dbReference type="CDD" id="cd08422">
    <property type="entry name" value="PBP2_CrgA_like"/>
    <property type="match status" value="1"/>
</dbReference>
<feature type="domain" description="HTH lysR-type" evidence="5">
    <location>
        <begin position="1"/>
        <end position="59"/>
    </location>
</feature>
<dbReference type="RefSeq" id="WP_198665264.1">
    <property type="nucleotide sequence ID" value="NZ_CP139965.1"/>
</dbReference>
<dbReference type="PANTHER" id="PTHR30537:SF5">
    <property type="entry name" value="HTH-TYPE TRANSCRIPTIONAL ACTIVATOR TTDR-RELATED"/>
    <property type="match status" value="1"/>
</dbReference>
<accession>A0ABZ0WT53</accession>
<keyword evidence="7" id="KW-1185">Reference proteome</keyword>
<name>A0ABZ0WT53_9BURK</name>
<dbReference type="InterPro" id="IPR000847">
    <property type="entry name" value="LysR_HTH_N"/>
</dbReference>
<keyword evidence="3" id="KW-0238">DNA-binding</keyword>
<evidence type="ECO:0000256" key="3">
    <source>
        <dbReference type="ARBA" id="ARBA00023125"/>
    </source>
</evidence>
<proteinExistence type="inferred from homology"/>
<dbReference type="PROSITE" id="PS50931">
    <property type="entry name" value="HTH_LYSR"/>
    <property type="match status" value="1"/>
</dbReference>
<dbReference type="InterPro" id="IPR036388">
    <property type="entry name" value="WH-like_DNA-bd_sf"/>
</dbReference>
<evidence type="ECO:0000313" key="6">
    <source>
        <dbReference type="EMBL" id="WQD80593.1"/>
    </source>
</evidence>
<dbReference type="Gene3D" id="1.10.10.10">
    <property type="entry name" value="Winged helix-like DNA-binding domain superfamily/Winged helix DNA-binding domain"/>
    <property type="match status" value="1"/>
</dbReference>
<sequence length="323" mass="35109">MNRFEALRIFCVAAESANFRAAATRMGVSPQVITRVMRELEAEFGEPLFHRSTRGVRLTHVGERLASKSAAAIAGIDEIFAHGAAHAPRELAGTVRIAAPTALGRRVITPGLAPLVASHPGLVVDLRLSEVLADVVDERIDIGVRIGPMRDSSHVARAVSGASLVIVGSPELVVRWGAPESQTALEKAPLTMLIDRNTGRPWPWLLNGAEPFVPSNPVFVTDDPEAECEAVLAGMGFGQLPGHLATPLLREKRLVPVLETLRPAAAVMYVYRPYRTPMPARVRVVFDSLCQLLDNCEEPLPAQARLHRRAALRHDPEKSEPEL</sequence>
<dbReference type="InterPro" id="IPR036390">
    <property type="entry name" value="WH_DNA-bd_sf"/>
</dbReference>
<dbReference type="InterPro" id="IPR058163">
    <property type="entry name" value="LysR-type_TF_proteobact-type"/>
</dbReference>
<protein>
    <submittedName>
        <fullName evidence="6">LysR family transcriptional regulator</fullName>
    </submittedName>
</protein>
<evidence type="ECO:0000256" key="4">
    <source>
        <dbReference type="ARBA" id="ARBA00023163"/>
    </source>
</evidence>
<evidence type="ECO:0000313" key="7">
    <source>
        <dbReference type="Proteomes" id="UP001325479"/>
    </source>
</evidence>
<reference evidence="6 7" key="1">
    <citation type="submission" date="2023-12" db="EMBL/GenBank/DDBJ databases">
        <title>Genome sequencing and assembly of bacterial species from a model synthetic community.</title>
        <authorList>
            <person name="Hogle S.L."/>
        </authorList>
    </citation>
    <scope>NUCLEOTIDE SEQUENCE [LARGE SCALE GENOMIC DNA]</scope>
    <source>
        <strain evidence="6 7">HAMBI 2494</strain>
    </source>
</reference>
<dbReference type="Pfam" id="PF03466">
    <property type="entry name" value="LysR_substrate"/>
    <property type="match status" value="1"/>
</dbReference>
<organism evidence="6 7">
    <name type="scientific">Paraburkholderia kururiensis</name>
    <dbReference type="NCBI Taxonomy" id="984307"/>
    <lineage>
        <taxon>Bacteria</taxon>
        <taxon>Pseudomonadati</taxon>
        <taxon>Pseudomonadota</taxon>
        <taxon>Betaproteobacteria</taxon>
        <taxon>Burkholderiales</taxon>
        <taxon>Burkholderiaceae</taxon>
        <taxon>Paraburkholderia</taxon>
    </lineage>
</organism>
<evidence type="ECO:0000256" key="1">
    <source>
        <dbReference type="ARBA" id="ARBA00009437"/>
    </source>
</evidence>
<keyword evidence="2" id="KW-0805">Transcription regulation</keyword>
<dbReference type="SUPFAM" id="SSF53850">
    <property type="entry name" value="Periplasmic binding protein-like II"/>
    <property type="match status" value="1"/>
</dbReference>
<evidence type="ECO:0000256" key="2">
    <source>
        <dbReference type="ARBA" id="ARBA00023015"/>
    </source>
</evidence>
<dbReference type="EMBL" id="CP139965">
    <property type="protein sequence ID" value="WQD80593.1"/>
    <property type="molecule type" value="Genomic_DNA"/>
</dbReference>
<gene>
    <name evidence="6" type="ORF">U0042_13410</name>
</gene>
<keyword evidence="4" id="KW-0804">Transcription</keyword>